<dbReference type="EMBL" id="CAAALY010017967">
    <property type="protein sequence ID" value="VEL13497.1"/>
    <property type="molecule type" value="Genomic_DNA"/>
</dbReference>
<dbReference type="GO" id="GO:0003352">
    <property type="term" value="P:regulation of cilium movement"/>
    <property type="evidence" value="ECO:0007669"/>
    <property type="project" value="InterPro"/>
</dbReference>
<gene>
    <name evidence="2" type="ORF">PXEA_LOCUS6937</name>
</gene>
<keyword evidence="3" id="KW-1185">Reference proteome</keyword>
<feature type="non-terminal residue" evidence="2">
    <location>
        <position position="1"/>
    </location>
</feature>
<name>A0A3S5A6V7_9PLAT</name>
<proteinExistence type="inferred from homology"/>
<evidence type="ECO:0000313" key="3">
    <source>
        <dbReference type="Proteomes" id="UP000784294"/>
    </source>
</evidence>
<dbReference type="InterPro" id="IPR021298">
    <property type="entry name" value="CFAP298"/>
</dbReference>
<evidence type="ECO:0000313" key="2">
    <source>
        <dbReference type="EMBL" id="VEL13497.1"/>
    </source>
</evidence>
<dbReference type="AlphaFoldDB" id="A0A3S5A6V7"/>
<dbReference type="PANTHER" id="PTHR13238">
    <property type="entry name" value="PROTEIN C21ORF59"/>
    <property type="match status" value="1"/>
</dbReference>
<comment type="similarity">
    <text evidence="1">Belongs to the CFAP298 family.</text>
</comment>
<accession>A0A3S5A6V7</accession>
<dbReference type="PANTHER" id="PTHR13238:SF0">
    <property type="entry name" value="CILIA- AND FLAGELLA-ASSOCIATED PROTEIN 298"/>
    <property type="match status" value="1"/>
</dbReference>
<protein>
    <submittedName>
        <fullName evidence="2">Uncharacterized protein</fullName>
    </submittedName>
</protein>
<sequence length="246" mass="27595">MQYNDIHPSSSGEIGQRLSSSFIFIRTESPPNNQPLINPMVVLALKKGDLTHFLYEASSSIHISSLVSEICQIYNGRLKILRIIDHISELSAHGLSLPPEMQGLTDEQISELKLIDEWGEKCIPSGGFIYNRDDLGRRNGKAPNKNMVDVLKRTQDEAKSLISMDLVKKSKPLKMVDINEAIMMLNGALTIVYPMGLPPHEPIRMEFDNIEDLSGTQASMEVIPPNECTLWFCGKEMLSAKCLFDY</sequence>
<dbReference type="OrthoDB" id="276065at2759"/>
<evidence type="ECO:0000256" key="1">
    <source>
        <dbReference type="ARBA" id="ARBA00009619"/>
    </source>
</evidence>
<comment type="caution">
    <text evidence="2">The sequence shown here is derived from an EMBL/GenBank/DDBJ whole genome shotgun (WGS) entry which is preliminary data.</text>
</comment>
<organism evidence="2 3">
    <name type="scientific">Protopolystoma xenopodis</name>
    <dbReference type="NCBI Taxonomy" id="117903"/>
    <lineage>
        <taxon>Eukaryota</taxon>
        <taxon>Metazoa</taxon>
        <taxon>Spiralia</taxon>
        <taxon>Lophotrochozoa</taxon>
        <taxon>Platyhelminthes</taxon>
        <taxon>Monogenea</taxon>
        <taxon>Polyopisthocotylea</taxon>
        <taxon>Polystomatidea</taxon>
        <taxon>Polystomatidae</taxon>
        <taxon>Protopolystoma</taxon>
    </lineage>
</organism>
<dbReference type="Proteomes" id="UP000784294">
    <property type="component" value="Unassembled WGS sequence"/>
</dbReference>
<reference evidence="2" key="1">
    <citation type="submission" date="2018-11" db="EMBL/GenBank/DDBJ databases">
        <authorList>
            <consortium name="Pathogen Informatics"/>
        </authorList>
    </citation>
    <scope>NUCLEOTIDE SEQUENCE</scope>
</reference>